<gene>
    <name evidence="2" type="ORF">APZ42_026455</name>
</gene>
<dbReference type="PANTHER" id="PTHR21381">
    <property type="entry name" value="ZGC:162297"/>
    <property type="match status" value="1"/>
</dbReference>
<dbReference type="Pfam" id="PF03437">
    <property type="entry name" value="BtpA"/>
    <property type="match status" value="1"/>
</dbReference>
<sequence>MDRFRRLFKHPFCNIIGMIHLRALPGTPKSSLSIGAIRDIACQEAELYLRYNLDGIIVENMHDIPYVKGPISPEIIAAMTRICSDVKQVLPNIPCGLQVLAAGNKEAIAIAHAAGFDFIRCEGFVFGHVADEGYIDSCAGPLLRFRKTIGAENVQIYCDIKKKHSAHSITSDVSLAETAKAAEFFMADGVIITGQSTGDPAAPSDFKEVAKTVNIPIMAGSGVTCSNLAKYAEAHALIIGSDFKRDGSWNQEIDVNRVQQLMETADRIRNKQCKFD</sequence>
<organism evidence="2 3">
    <name type="scientific">Daphnia magna</name>
    <dbReference type="NCBI Taxonomy" id="35525"/>
    <lineage>
        <taxon>Eukaryota</taxon>
        <taxon>Metazoa</taxon>
        <taxon>Ecdysozoa</taxon>
        <taxon>Arthropoda</taxon>
        <taxon>Crustacea</taxon>
        <taxon>Branchiopoda</taxon>
        <taxon>Diplostraca</taxon>
        <taxon>Cladocera</taxon>
        <taxon>Anomopoda</taxon>
        <taxon>Daphniidae</taxon>
        <taxon>Daphnia</taxon>
    </lineage>
</organism>
<dbReference type="CDD" id="cd04722">
    <property type="entry name" value="TIM_phosphate_binding"/>
    <property type="match status" value="1"/>
</dbReference>
<dbReference type="OrthoDB" id="10006435at2759"/>
<dbReference type="Gene3D" id="3.20.20.70">
    <property type="entry name" value="Aldolase class I"/>
    <property type="match status" value="1"/>
</dbReference>
<accession>A0A164S8K9</accession>
<protein>
    <submittedName>
        <fullName evidence="2">Putative F13E9.13 protein</fullName>
    </submittedName>
</protein>
<dbReference type="InterPro" id="IPR013785">
    <property type="entry name" value="Aldolase_TIM"/>
</dbReference>
<keyword evidence="3" id="KW-1185">Reference proteome</keyword>
<comment type="similarity">
    <text evidence="1">Belongs to the BtpA family.</text>
</comment>
<dbReference type="InterPro" id="IPR011060">
    <property type="entry name" value="RibuloseP-bd_barrel"/>
</dbReference>
<dbReference type="NCBIfam" id="TIGR00259">
    <property type="entry name" value="thylakoid_BtpA"/>
    <property type="match status" value="1"/>
</dbReference>
<dbReference type="PANTHER" id="PTHR21381:SF3">
    <property type="entry name" value="SGC REGION PROTEIN SGCQ-RELATED"/>
    <property type="match status" value="1"/>
</dbReference>
<evidence type="ECO:0000313" key="3">
    <source>
        <dbReference type="Proteomes" id="UP000076858"/>
    </source>
</evidence>
<proteinExistence type="inferred from homology"/>
<evidence type="ECO:0000256" key="1">
    <source>
        <dbReference type="ARBA" id="ARBA00006007"/>
    </source>
</evidence>
<dbReference type="EMBL" id="LRGB01002076">
    <property type="protein sequence ID" value="KZS09365.1"/>
    <property type="molecule type" value="Genomic_DNA"/>
</dbReference>
<dbReference type="STRING" id="35525.A0A164S8K9"/>
<dbReference type="AlphaFoldDB" id="A0A164S8K9"/>
<dbReference type="SUPFAM" id="SSF51366">
    <property type="entry name" value="Ribulose-phoshate binding barrel"/>
    <property type="match status" value="1"/>
</dbReference>
<dbReference type="InterPro" id="IPR005137">
    <property type="entry name" value="BtpA"/>
</dbReference>
<evidence type="ECO:0000313" key="2">
    <source>
        <dbReference type="EMBL" id="KZS09365.1"/>
    </source>
</evidence>
<name>A0A164S8K9_9CRUS</name>
<dbReference type="Proteomes" id="UP000076858">
    <property type="component" value="Unassembled WGS sequence"/>
</dbReference>
<comment type="caution">
    <text evidence="2">The sequence shown here is derived from an EMBL/GenBank/DDBJ whole genome shotgun (WGS) entry which is preliminary data.</text>
</comment>
<dbReference type="PIRSF" id="PIRSF005956">
    <property type="entry name" value="BtpA"/>
    <property type="match status" value="1"/>
</dbReference>
<reference evidence="2 3" key="1">
    <citation type="submission" date="2016-03" db="EMBL/GenBank/DDBJ databases">
        <title>EvidentialGene: Evidence-directed Construction of Genes on Genomes.</title>
        <authorList>
            <person name="Gilbert D.G."/>
            <person name="Choi J.-H."/>
            <person name="Mockaitis K."/>
            <person name="Colbourne J."/>
            <person name="Pfrender M."/>
        </authorList>
    </citation>
    <scope>NUCLEOTIDE SEQUENCE [LARGE SCALE GENOMIC DNA]</scope>
    <source>
        <strain evidence="2 3">Xinb3</strain>
        <tissue evidence="2">Complete organism</tissue>
    </source>
</reference>